<dbReference type="EC" id="7.4.2.8" evidence="12"/>
<evidence type="ECO:0000256" key="10">
    <source>
        <dbReference type="ARBA" id="ARBA00023010"/>
    </source>
</evidence>
<proteinExistence type="inferred from homology"/>
<dbReference type="InterPro" id="IPR000185">
    <property type="entry name" value="SecA"/>
</dbReference>
<feature type="binding site" evidence="12">
    <location>
        <position position="495"/>
    </location>
    <ligand>
        <name>ATP</name>
        <dbReference type="ChEBI" id="CHEBI:30616"/>
    </ligand>
</feature>
<keyword evidence="7 12" id="KW-0067">ATP-binding</keyword>
<dbReference type="PANTHER" id="PTHR30612:SF0">
    <property type="entry name" value="CHLOROPLAST PROTEIN-TRANSPORTING ATPASE"/>
    <property type="match status" value="1"/>
</dbReference>
<evidence type="ECO:0000313" key="17">
    <source>
        <dbReference type="EMBL" id="TDN28324.1"/>
    </source>
</evidence>
<keyword evidence="9 12" id="KW-1278">Translocase</keyword>
<evidence type="ECO:0000256" key="5">
    <source>
        <dbReference type="ARBA" id="ARBA00022490"/>
    </source>
</evidence>
<dbReference type="RefSeq" id="WP_133476843.1">
    <property type="nucleotide sequence ID" value="NZ_JBBOJD010000157.1"/>
</dbReference>
<comment type="subcellular location">
    <subcellularLocation>
        <location evidence="12">Cell membrane</location>
        <topology evidence="12">Peripheral membrane protein</topology>
        <orientation evidence="12">Cytoplasmic side</orientation>
    </subcellularLocation>
    <subcellularLocation>
        <location evidence="12">Cytoplasm</location>
    </subcellularLocation>
    <subcellularLocation>
        <location evidence="1">Membrane</location>
        <topology evidence="1">Peripheral membrane protein</topology>
    </subcellularLocation>
    <text evidence="12">Distribution is 50-50.</text>
</comment>
<feature type="domain" description="Helicase ATP-binding" evidence="14">
    <location>
        <begin position="85"/>
        <end position="242"/>
    </location>
</feature>
<dbReference type="PANTHER" id="PTHR30612">
    <property type="entry name" value="SECA INNER MEMBRANE COMPONENT OF SEC PROTEIN SECRETION SYSTEM"/>
    <property type="match status" value="1"/>
</dbReference>
<dbReference type="InterPro" id="IPR027417">
    <property type="entry name" value="P-loop_NTPase"/>
</dbReference>
<dbReference type="GO" id="GO:0005829">
    <property type="term" value="C:cytosol"/>
    <property type="evidence" value="ECO:0007669"/>
    <property type="project" value="TreeGrafter"/>
</dbReference>
<evidence type="ECO:0000256" key="8">
    <source>
        <dbReference type="ARBA" id="ARBA00022927"/>
    </source>
</evidence>
<dbReference type="GO" id="GO:0031522">
    <property type="term" value="C:cell envelope Sec protein transport complex"/>
    <property type="evidence" value="ECO:0007669"/>
    <property type="project" value="TreeGrafter"/>
</dbReference>
<keyword evidence="10 12" id="KW-0811">Translocation</keyword>
<dbReference type="PROSITE" id="PS01312">
    <property type="entry name" value="SECA"/>
    <property type="match status" value="1"/>
</dbReference>
<dbReference type="PRINTS" id="PR00906">
    <property type="entry name" value="SECA"/>
</dbReference>
<feature type="domain" description="Helicase C-terminal" evidence="15">
    <location>
        <begin position="417"/>
        <end position="579"/>
    </location>
</feature>
<name>A0A4R6CQ10_9LACO</name>
<dbReference type="Gene3D" id="3.40.50.300">
    <property type="entry name" value="P-loop containing nucleotide triphosphate hydrolases"/>
    <property type="match status" value="3"/>
</dbReference>
<dbReference type="InterPro" id="IPR011130">
    <property type="entry name" value="SecA_preprotein_X-link_dom"/>
</dbReference>
<keyword evidence="8 12" id="KW-0653">Protein transport</keyword>
<dbReference type="InterPro" id="IPR020937">
    <property type="entry name" value="SecA_CS"/>
</dbReference>
<evidence type="ECO:0000256" key="11">
    <source>
        <dbReference type="ARBA" id="ARBA00023136"/>
    </source>
</evidence>
<evidence type="ECO:0000313" key="18">
    <source>
        <dbReference type="Proteomes" id="UP000295195"/>
    </source>
</evidence>
<evidence type="ECO:0000259" key="14">
    <source>
        <dbReference type="PROSITE" id="PS51192"/>
    </source>
</evidence>
<sequence>MKLRNLIENNQFKRKKLEKIVKRVESYQKYYASLSDDKLKDSTILFKKRLQKGETLNDILPEAFAAIREADKRVLGLFPYPVQIMGGIVLNAGNLAEMKTGEGKTLTETMPVYLNALEGKGVHVITVNEYLSERDYEEMGPVFKWMNLTVGLNSSKIFPSEKKKAYACDITYSTNTELGFDYLRDNMVISVDQQVQRGLNYAIVDEADSILIDEARMPLIIAGKDKSQRNLYKRADEFAKSLDEDDYDYDKETKTVALTPSGADKANTWFGLKNIFGSESFTEAHFVDEALKANYSMKRDQDYVVQPTKDGHSKEVDIVDQNTGRVMAGRRYSDGLHQAIEAKENVPIKDADKTEADTTYQNYFRMYSKLSGMTGTAASDAQEFYDTYHMQVISIPTNKPVQRQDLPDIVFATKRAKLKAVLDKIIDVHSTERPILVGTISVESSEEISEMLDERDIPHEVLNAKNNGREAEIIAQAGQQGAITIATNMAGRGTDIKLGPHVRELGGLFVLGTEHHESQRIDNQLRGRSGRQGDPGTSQFYVSLEDDLLIRYGTERVQKVKQQLIDRGDEYEPIESLIVRRGIVEAQKRVEGNAYDERKNTVRYDDVMKDERDALYRDRNKVLNYDGDFADYLIPMFARTIKLKVDLYCQGNNWNYDGLFRFCKGTLGFDFGKTANQDLYVKALGYELTEERIESMTKDEIIETLIKVAREEYQHRIDELVNPEDISFFQKVVILRAVDVNWRENIATMEQFRQSVTLRGYGQYNPLVEYQNSSFDLYSEMLTNIQEDITRNYMRASIVD</sequence>
<dbReference type="Proteomes" id="UP000295195">
    <property type="component" value="Unassembled WGS sequence"/>
</dbReference>
<dbReference type="SMART" id="SM00958">
    <property type="entry name" value="SecA_PP_bind"/>
    <property type="match status" value="1"/>
</dbReference>
<dbReference type="NCBIfam" id="NF006630">
    <property type="entry name" value="PRK09200.1"/>
    <property type="match status" value="1"/>
</dbReference>
<protein>
    <recommendedName>
        <fullName evidence="12 13">Protein translocase subunit SecA</fullName>
        <ecNumber evidence="12">7.4.2.8</ecNumber>
    </recommendedName>
</protein>
<evidence type="ECO:0000256" key="1">
    <source>
        <dbReference type="ARBA" id="ARBA00004170"/>
    </source>
</evidence>
<feature type="domain" description="SecA family profile" evidence="16">
    <location>
        <begin position="1"/>
        <end position="573"/>
    </location>
</feature>
<dbReference type="SUPFAM" id="SSF81767">
    <property type="entry name" value="Pre-protein crosslinking domain of SecA"/>
    <property type="match status" value="1"/>
</dbReference>
<dbReference type="SMART" id="SM00957">
    <property type="entry name" value="SecA_DEAD"/>
    <property type="match status" value="1"/>
</dbReference>
<dbReference type="InterPro" id="IPR014001">
    <property type="entry name" value="Helicase_ATP-bd"/>
</dbReference>
<dbReference type="PROSITE" id="PS51196">
    <property type="entry name" value="SECA_MOTOR_DEAD"/>
    <property type="match status" value="1"/>
</dbReference>
<evidence type="ECO:0000256" key="3">
    <source>
        <dbReference type="ARBA" id="ARBA00022448"/>
    </source>
</evidence>
<dbReference type="CDD" id="cd17928">
    <property type="entry name" value="DEXDc_SecA"/>
    <property type="match status" value="1"/>
</dbReference>
<dbReference type="AlphaFoldDB" id="A0A4R6CQ10"/>
<dbReference type="Pfam" id="PF07517">
    <property type="entry name" value="SecA_DEAD"/>
    <property type="match status" value="1"/>
</dbReference>
<keyword evidence="6 12" id="KW-0547">Nucleotide-binding</keyword>
<comment type="caution">
    <text evidence="17">The sequence shown here is derived from an EMBL/GenBank/DDBJ whole genome shotgun (WGS) entry which is preliminary data.</text>
</comment>
<evidence type="ECO:0000259" key="15">
    <source>
        <dbReference type="PROSITE" id="PS51194"/>
    </source>
</evidence>
<dbReference type="InterPro" id="IPR001650">
    <property type="entry name" value="Helicase_C-like"/>
</dbReference>
<evidence type="ECO:0000256" key="4">
    <source>
        <dbReference type="ARBA" id="ARBA00022475"/>
    </source>
</evidence>
<dbReference type="GO" id="GO:0005886">
    <property type="term" value="C:plasma membrane"/>
    <property type="evidence" value="ECO:0007669"/>
    <property type="project" value="UniProtKB-SubCell"/>
</dbReference>
<dbReference type="InterPro" id="IPR011116">
    <property type="entry name" value="SecA_Wing/Scaffold"/>
</dbReference>
<comment type="catalytic activity">
    <reaction evidence="12">
        <text>ATP + H2O + cellular proteinSide 1 = ADP + phosphate + cellular proteinSide 2.</text>
        <dbReference type="EC" id="7.4.2.8"/>
    </reaction>
</comment>
<evidence type="ECO:0000256" key="6">
    <source>
        <dbReference type="ARBA" id="ARBA00022741"/>
    </source>
</evidence>
<feature type="binding site" evidence="12">
    <location>
        <position position="83"/>
    </location>
    <ligand>
        <name>ATP</name>
        <dbReference type="ChEBI" id="CHEBI:30616"/>
    </ligand>
</feature>
<dbReference type="GO" id="GO:0005524">
    <property type="term" value="F:ATP binding"/>
    <property type="evidence" value="ECO:0007669"/>
    <property type="project" value="UniProtKB-UniRule"/>
</dbReference>
<dbReference type="Pfam" id="PF07516">
    <property type="entry name" value="SecA_SW"/>
    <property type="match status" value="1"/>
</dbReference>
<dbReference type="GO" id="GO:0065002">
    <property type="term" value="P:intracellular protein transmembrane transport"/>
    <property type="evidence" value="ECO:0007669"/>
    <property type="project" value="UniProtKB-UniRule"/>
</dbReference>
<dbReference type="PROSITE" id="PS51194">
    <property type="entry name" value="HELICASE_CTER"/>
    <property type="match status" value="1"/>
</dbReference>
<evidence type="ECO:0000256" key="2">
    <source>
        <dbReference type="ARBA" id="ARBA00007650"/>
    </source>
</evidence>
<comment type="similarity">
    <text evidence="2 12 13">Belongs to the SecA family.</text>
</comment>
<dbReference type="NCBIfam" id="TIGR00963">
    <property type="entry name" value="secA"/>
    <property type="match status" value="1"/>
</dbReference>
<keyword evidence="4 12" id="KW-1003">Cell membrane</keyword>
<evidence type="ECO:0000259" key="16">
    <source>
        <dbReference type="PROSITE" id="PS51196"/>
    </source>
</evidence>
<organism evidence="17 18">
    <name type="scientific">Lactobacillus crispatus</name>
    <dbReference type="NCBI Taxonomy" id="47770"/>
    <lineage>
        <taxon>Bacteria</taxon>
        <taxon>Bacillati</taxon>
        <taxon>Bacillota</taxon>
        <taxon>Bacilli</taxon>
        <taxon>Lactobacillales</taxon>
        <taxon>Lactobacillaceae</taxon>
        <taxon>Lactobacillus</taxon>
    </lineage>
</organism>
<dbReference type="PROSITE" id="PS51192">
    <property type="entry name" value="HELICASE_ATP_BIND_1"/>
    <property type="match status" value="1"/>
</dbReference>
<dbReference type="HAMAP" id="MF_01382">
    <property type="entry name" value="SecA"/>
    <property type="match status" value="1"/>
</dbReference>
<dbReference type="InterPro" id="IPR036670">
    <property type="entry name" value="SecA_X-link_sf"/>
</dbReference>
<dbReference type="Pfam" id="PF01043">
    <property type="entry name" value="SecA_PP_bind"/>
    <property type="match status" value="1"/>
</dbReference>
<keyword evidence="11 12" id="KW-0472">Membrane</keyword>
<dbReference type="SUPFAM" id="SSF52540">
    <property type="entry name" value="P-loop containing nucleoside triphosphate hydrolases"/>
    <property type="match status" value="2"/>
</dbReference>
<dbReference type="FunFam" id="3.40.50.300:FF:000429">
    <property type="entry name" value="Preprotein translocase subunit SecA"/>
    <property type="match status" value="1"/>
</dbReference>
<dbReference type="Gene3D" id="3.90.1440.10">
    <property type="entry name" value="SecA, preprotein cross-linking domain"/>
    <property type="match status" value="1"/>
</dbReference>
<dbReference type="GO" id="GO:0008564">
    <property type="term" value="F:protein-exporting ATPase activity"/>
    <property type="evidence" value="ECO:0007669"/>
    <property type="project" value="UniProtKB-EC"/>
</dbReference>
<dbReference type="InterPro" id="IPR014018">
    <property type="entry name" value="SecA_motor_DEAD"/>
</dbReference>
<dbReference type="GO" id="GO:0006605">
    <property type="term" value="P:protein targeting"/>
    <property type="evidence" value="ECO:0007669"/>
    <property type="project" value="UniProtKB-UniRule"/>
</dbReference>
<evidence type="ECO:0000256" key="13">
    <source>
        <dbReference type="RuleBase" id="RU003874"/>
    </source>
</evidence>
<evidence type="ECO:0000256" key="12">
    <source>
        <dbReference type="HAMAP-Rule" id="MF_01382"/>
    </source>
</evidence>
<keyword evidence="5 12" id="KW-0963">Cytoplasm</keyword>
<dbReference type="InterPro" id="IPR011115">
    <property type="entry name" value="SecA_DEAD"/>
</dbReference>
<keyword evidence="3 12" id="KW-0813">Transport</keyword>
<gene>
    <name evidence="12 17" type="primary">secA</name>
    <name evidence="17" type="ORF">CEE75_13180</name>
</gene>
<evidence type="ECO:0000256" key="7">
    <source>
        <dbReference type="ARBA" id="ARBA00022840"/>
    </source>
</evidence>
<dbReference type="CDD" id="cd18803">
    <property type="entry name" value="SF2_C_secA"/>
    <property type="match status" value="1"/>
</dbReference>
<dbReference type="EMBL" id="NKLP01000299">
    <property type="protein sequence ID" value="TDN28324.1"/>
    <property type="molecule type" value="Genomic_DNA"/>
</dbReference>
<dbReference type="SUPFAM" id="SSF81886">
    <property type="entry name" value="Helical scaffold and wing domains of SecA"/>
    <property type="match status" value="1"/>
</dbReference>
<dbReference type="GO" id="GO:0017038">
    <property type="term" value="P:protein import"/>
    <property type="evidence" value="ECO:0007669"/>
    <property type="project" value="InterPro"/>
</dbReference>
<dbReference type="Gene3D" id="1.10.3060.10">
    <property type="entry name" value="Helical scaffold and wing domains of SecA"/>
    <property type="match status" value="1"/>
</dbReference>
<dbReference type="Pfam" id="PF21090">
    <property type="entry name" value="P-loop_SecA"/>
    <property type="match status" value="2"/>
</dbReference>
<dbReference type="GO" id="GO:0043952">
    <property type="term" value="P:protein transport by the Sec complex"/>
    <property type="evidence" value="ECO:0007669"/>
    <property type="project" value="TreeGrafter"/>
</dbReference>
<dbReference type="InterPro" id="IPR036266">
    <property type="entry name" value="SecA_Wing/Scaffold_sf"/>
</dbReference>
<feature type="binding site" evidence="12">
    <location>
        <begin position="101"/>
        <end position="105"/>
    </location>
    <ligand>
        <name>ATP</name>
        <dbReference type="ChEBI" id="CHEBI:30616"/>
    </ligand>
</feature>
<comment type="subunit">
    <text evidence="12">Monomer and homodimer. Part of the essential Sec protein translocation apparatus which comprises SecA, SecYEG and auxiliary proteins SecDF. Other proteins may also be involved.</text>
</comment>
<reference evidence="17 18" key="1">
    <citation type="submission" date="2017-06" db="EMBL/GenBank/DDBJ databases">
        <authorList>
            <person name="Swanenburg J."/>
            <person name="Kort R."/>
        </authorList>
    </citation>
    <scope>NUCLEOTIDE SEQUENCE [LARGE SCALE GENOMIC DNA]</scope>
    <source>
        <strain evidence="17 18">RL05</strain>
    </source>
</reference>
<comment type="function">
    <text evidence="12">Part of the Sec protein translocase complex. Interacts with the SecYEG preprotein conducting channel. Has a central role in coupling the hydrolysis of ATP to the transfer of proteins into and across the cell membrane, serving as an ATP-driven molecular motor driving the stepwise translocation of polypeptide chains across the membrane.</text>
</comment>
<dbReference type="InterPro" id="IPR044722">
    <property type="entry name" value="SecA_SF2_C"/>
</dbReference>
<evidence type="ECO:0000256" key="9">
    <source>
        <dbReference type="ARBA" id="ARBA00022967"/>
    </source>
</evidence>
<accession>A0A4R6CQ10</accession>